<reference evidence="1" key="1">
    <citation type="submission" date="2023-04" db="EMBL/GenBank/DDBJ databases">
        <title>Genomic diversity of scab-causing Streptomyces spp. in the province of Quebec, Canada.</title>
        <authorList>
            <person name="Biessy A."/>
            <person name="Cadieux M."/>
            <person name="Ciotola M."/>
            <person name="Filion M."/>
        </authorList>
    </citation>
    <scope>NUCLEOTIDE SEQUENCE</scope>
    <source>
        <strain evidence="1">B21-115</strain>
    </source>
</reference>
<name>A0ABU8AP25_9ACTN</name>
<dbReference type="Pfam" id="PF21848">
    <property type="entry name" value="DUF6907"/>
    <property type="match status" value="1"/>
</dbReference>
<gene>
    <name evidence="1" type="ORF">QBA35_19090</name>
</gene>
<dbReference type="EMBL" id="JARULZ010000001">
    <property type="protein sequence ID" value="MEH0635407.1"/>
    <property type="molecule type" value="Genomic_DNA"/>
</dbReference>
<evidence type="ECO:0000313" key="2">
    <source>
        <dbReference type="Proteomes" id="UP001310290"/>
    </source>
</evidence>
<dbReference type="RefSeq" id="WP_334659202.1">
    <property type="nucleotide sequence ID" value="NZ_JARULZ010000001.1"/>
</dbReference>
<organism evidence="1 2">
    <name type="scientific">Streptomyces bottropensis</name>
    <dbReference type="NCBI Taxonomy" id="42235"/>
    <lineage>
        <taxon>Bacteria</taxon>
        <taxon>Bacillati</taxon>
        <taxon>Actinomycetota</taxon>
        <taxon>Actinomycetes</taxon>
        <taxon>Kitasatosporales</taxon>
        <taxon>Streptomycetaceae</taxon>
        <taxon>Streptomyces</taxon>
    </lineage>
</organism>
<keyword evidence="2" id="KW-1185">Reference proteome</keyword>
<dbReference type="InterPro" id="IPR054202">
    <property type="entry name" value="DUF6907"/>
</dbReference>
<sequence>MSSADPNTTVVNVLVTQSRTVAEPDWCAGHSSARAEFLPDITHYGPEHDLDFRDHTLWKAMYTQAPFSGAPQVGVYVEQAGYTGTLDAAGLDDLADAMHRHALYLRRLATRLSALEVSEA</sequence>
<accession>A0ABU8AP25</accession>
<proteinExistence type="predicted"/>
<dbReference type="Proteomes" id="UP001310290">
    <property type="component" value="Unassembled WGS sequence"/>
</dbReference>
<comment type="caution">
    <text evidence="1">The sequence shown here is derived from an EMBL/GenBank/DDBJ whole genome shotgun (WGS) entry which is preliminary data.</text>
</comment>
<evidence type="ECO:0000313" key="1">
    <source>
        <dbReference type="EMBL" id="MEH0635407.1"/>
    </source>
</evidence>
<protein>
    <submittedName>
        <fullName evidence="1">Uncharacterized protein</fullName>
    </submittedName>
</protein>